<name>A0A409Y5J0_9AGAR</name>
<evidence type="ECO:0000313" key="2">
    <source>
        <dbReference type="EMBL" id="PPQ98260.1"/>
    </source>
</evidence>
<reference evidence="2 3" key="1">
    <citation type="journal article" date="2018" name="Evol. Lett.">
        <title>Horizontal gene cluster transfer increased hallucinogenic mushroom diversity.</title>
        <authorList>
            <person name="Reynolds H.T."/>
            <person name="Vijayakumar V."/>
            <person name="Gluck-Thaler E."/>
            <person name="Korotkin H.B."/>
            <person name="Matheny P.B."/>
            <person name="Slot J.C."/>
        </authorList>
    </citation>
    <scope>NUCLEOTIDE SEQUENCE [LARGE SCALE GENOMIC DNA]</scope>
    <source>
        <strain evidence="2 3">SRW20</strain>
    </source>
</reference>
<dbReference type="EMBL" id="NHYE01001133">
    <property type="protein sequence ID" value="PPQ98260.1"/>
    <property type="molecule type" value="Genomic_DNA"/>
</dbReference>
<dbReference type="Proteomes" id="UP000284706">
    <property type="component" value="Unassembled WGS sequence"/>
</dbReference>
<evidence type="ECO:0000256" key="1">
    <source>
        <dbReference type="SAM" id="MobiDB-lite"/>
    </source>
</evidence>
<dbReference type="AlphaFoldDB" id="A0A409Y5J0"/>
<accession>A0A409Y5J0</accession>
<evidence type="ECO:0000313" key="3">
    <source>
        <dbReference type="Proteomes" id="UP000284706"/>
    </source>
</evidence>
<dbReference type="InParanoid" id="A0A409Y5J0"/>
<organism evidence="2 3">
    <name type="scientific">Gymnopilus dilepis</name>
    <dbReference type="NCBI Taxonomy" id="231916"/>
    <lineage>
        <taxon>Eukaryota</taxon>
        <taxon>Fungi</taxon>
        <taxon>Dikarya</taxon>
        <taxon>Basidiomycota</taxon>
        <taxon>Agaricomycotina</taxon>
        <taxon>Agaricomycetes</taxon>
        <taxon>Agaricomycetidae</taxon>
        <taxon>Agaricales</taxon>
        <taxon>Agaricineae</taxon>
        <taxon>Hymenogastraceae</taxon>
        <taxon>Gymnopilus</taxon>
    </lineage>
</organism>
<gene>
    <name evidence="2" type="ORF">CVT26_003346</name>
</gene>
<protein>
    <submittedName>
        <fullName evidence="2">Uncharacterized protein</fullName>
    </submittedName>
</protein>
<sequence length="88" mass="9509">MRSRMTGQGAAAADIVSGGTTATWDPLDLDLDPRQSLSMEPGVAVLRVRMSGRVPGRVWEGKCGVLATFAAMQSSEWRTGRRWGQCRG</sequence>
<keyword evidence="3" id="KW-1185">Reference proteome</keyword>
<feature type="region of interest" description="Disordered" evidence="1">
    <location>
        <begin position="1"/>
        <end position="22"/>
    </location>
</feature>
<comment type="caution">
    <text evidence="2">The sequence shown here is derived from an EMBL/GenBank/DDBJ whole genome shotgun (WGS) entry which is preliminary data.</text>
</comment>
<proteinExistence type="predicted"/>